<dbReference type="PANTHER" id="PTHR43133">
    <property type="entry name" value="RNA POLYMERASE ECF-TYPE SIGMA FACTO"/>
    <property type="match status" value="1"/>
</dbReference>
<dbReference type="Gene3D" id="1.10.10.10">
    <property type="entry name" value="Winged helix-like DNA-binding domain superfamily/Winged helix DNA-binding domain"/>
    <property type="match status" value="1"/>
</dbReference>
<gene>
    <name evidence="7" type="ORF">J6I44_12030</name>
</gene>
<reference evidence="7 8" key="1">
    <citation type="submission" date="2021-03" db="EMBL/GenBank/DDBJ databases">
        <title>Aliifodinibius sp. nov., a new bacterium isolated from saline soil.</title>
        <authorList>
            <person name="Galisteo C."/>
            <person name="De La Haba R."/>
            <person name="Sanchez-Porro C."/>
            <person name="Ventosa A."/>
        </authorList>
    </citation>
    <scope>NUCLEOTIDE SEQUENCE [LARGE SCALE GENOMIC DNA]</scope>
    <source>
        <strain evidence="7 8">1BSP15-2V2</strain>
    </source>
</reference>
<proteinExistence type="inferred from homology"/>
<dbReference type="SUPFAM" id="SSF88659">
    <property type="entry name" value="Sigma3 and sigma4 domains of RNA polymerase sigma factors"/>
    <property type="match status" value="1"/>
</dbReference>
<keyword evidence="4" id="KW-0804">Transcription</keyword>
<comment type="similarity">
    <text evidence="1">Belongs to the sigma-70 factor family. ECF subfamily.</text>
</comment>
<sequence length="189" mass="22222">MGCSGYEDRILLGRLKQGSETAFKKIYDKYHRSLYRVAKKYLRNKELAEDAVHDIFLKLWHHRAKMNQSGSLKGFLFTSLKNHVLNLIDRDKRKLKKRVTLSYEKKMDGLENSNVIDLAQYRGLYQEAVEELPDKRREVYRLRVKEGLTNNEVAEYLDVSIHTVKSQYYKASNFVKKYVSEHLSKPTGT</sequence>
<dbReference type="EMBL" id="JAGGJA010000007">
    <property type="protein sequence ID" value="MCW9707585.1"/>
    <property type="molecule type" value="Genomic_DNA"/>
</dbReference>
<dbReference type="InterPro" id="IPR007627">
    <property type="entry name" value="RNA_pol_sigma70_r2"/>
</dbReference>
<dbReference type="InterPro" id="IPR014284">
    <property type="entry name" value="RNA_pol_sigma-70_dom"/>
</dbReference>
<dbReference type="PANTHER" id="PTHR43133:SF46">
    <property type="entry name" value="RNA POLYMERASE SIGMA-70 FACTOR ECF SUBFAMILY"/>
    <property type="match status" value="1"/>
</dbReference>
<feature type="domain" description="RNA polymerase sigma factor 70 region 4 type 2" evidence="6">
    <location>
        <begin position="124"/>
        <end position="171"/>
    </location>
</feature>
<dbReference type="SUPFAM" id="SSF88946">
    <property type="entry name" value="Sigma2 domain of RNA polymerase sigma factors"/>
    <property type="match status" value="1"/>
</dbReference>
<dbReference type="InterPro" id="IPR013249">
    <property type="entry name" value="RNA_pol_sigma70_r4_t2"/>
</dbReference>
<evidence type="ECO:0000313" key="7">
    <source>
        <dbReference type="EMBL" id="MCW9707585.1"/>
    </source>
</evidence>
<evidence type="ECO:0000313" key="8">
    <source>
        <dbReference type="Proteomes" id="UP001207918"/>
    </source>
</evidence>
<feature type="domain" description="RNA polymerase sigma-70 region 2" evidence="5">
    <location>
        <begin position="26"/>
        <end position="93"/>
    </location>
</feature>
<dbReference type="Pfam" id="PF04542">
    <property type="entry name" value="Sigma70_r2"/>
    <property type="match status" value="1"/>
</dbReference>
<organism evidence="7 8">
    <name type="scientific">Fodinibius salsisoli</name>
    <dbReference type="NCBI Taxonomy" id="2820877"/>
    <lineage>
        <taxon>Bacteria</taxon>
        <taxon>Pseudomonadati</taxon>
        <taxon>Balneolota</taxon>
        <taxon>Balneolia</taxon>
        <taxon>Balneolales</taxon>
        <taxon>Balneolaceae</taxon>
        <taxon>Fodinibius</taxon>
    </lineage>
</organism>
<protein>
    <submittedName>
        <fullName evidence="7">RNA polymerase sigma-70 factor</fullName>
    </submittedName>
</protein>
<keyword evidence="8" id="KW-1185">Reference proteome</keyword>
<dbReference type="Proteomes" id="UP001207918">
    <property type="component" value="Unassembled WGS sequence"/>
</dbReference>
<dbReference type="InterPro" id="IPR013325">
    <property type="entry name" value="RNA_pol_sigma_r2"/>
</dbReference>
<dbReference type="InterPro" id="IPR013324">
    <property type="entry name" value="RNA_pol_sigma_r3/r4-like"/>
</dbReference>
<evidence type="ECO:0000256" key="1">
    <source>
        <dbReference type="ARBA" id="ARBA00010641"/>
    </source>
</evidence>
<keyword evidence="3" id="KW-0731">Sigma factor</keyword>
<accession>A0ABT3PNZ7</accession>
<evidence type="ECO:0000259" key="5">
    <source>
        <dbReference type="Pfam" id="PF04542"/>
    </source>
</evidence>
<dbReference type="Pfam" id="PF08281">
    <property type="entry name" value="Sigma70_r4_2"/>
    <property type="match status" value="1"/>
</dbReference>
<evidence type="ECO:0000259" key="6">
    <source>
        <dbReference type="Pfam" id="PF08281"/>
    </source>
</evidence>
<dbReference type="InterPro" id="IPR014327">
    <property type="entry name" value="RNA_pol_sigma70_bacteroid"/>
</dbReference>
<dbReference type="NCBIfam" id="TIGR02937">
    <property type="entry name" value="sigma70-ECF"/>
    <property type="match status" value="1"/>
</dbReference>
<evidence type="ECO:0000256" key="4">
    <source>
        <dbReference type="ARBA" id="ARBA00023163"/>
    </source>
</evidence>
<evidence type="ECO:0000256" key="2">
    <source>
        <dbReference type="ARBA" id="ARBA00023015"/>
    </source>
</evidence>
<name>A0ABT3PNZ7_9BACT</name>
<comment type="caution">
    <text evidence="7">The sequence shown here is derived from an EMBL/GenBank/DDBJ whole genome shotgun (WGS) entry which is preliminary data.</text>
</comment>
<dbReference type="InterPro" id="IPR039425">
    <property type="entry name" value="RNA_pol_sigma-70-like"/>
</dbReference>
<dbReference type="NCBIfam" id="TIGR02985">
    <property type="entry name" value="Sig70_bacteroi1"/>
    <property type="match status" value="1"/>
</dbReference>
<dbReference type="InterPro" id="IPR036388">
    <property type="entry name" value="WH-like_DNA-bd_sf"/>
</dbReference>
<dbReference type="RefSeq" id="WP_265766376.1">
    <property type="nucleotide sequence ID" value="NZ_JAGGJA010000007.1"/>
</dbReference>
<dbReference type="Gene3D" id="1.10.1740.10">
    <property type="match status" value="1"/>
</dbReference>
<keyword evidence="2" id="KW-0805">Transcription regulation</keyword>
<evidence type="ECO:0000256" key="3">
    <source>
        <dbReference type="ARBA" id="ARBA00023082"/>
    </source>
</evidence>